<protein>
    <recommendedName>
        <fullName evidence="4">Lipoprotein</fullName>
    </recommendedName>
</protein>
<name>A0A084SIL5_9BACT</name>
<dbReference type="AlphaFoldDB" id="A0A084SIL5"/>
<organism evidence="2 3">
    <name type="scientific">Archangium violaceum Cb vi76</name>
    <dbReference type="NCBI Taxonomy" id="1406225"/>
    <lineage>
        <taxon>Bacteria</taxon>
        <taxon>Pseudomonadati</taxon>
        <taxon>Myxococcota</taxon>
        <taxon>Myxococcia</taxon>
        <taxon>Myxococcales</taxon>
        <taxon>Cystobacterineae</taxon>
        <taxon>Archangiaceae</taxon>
        <taxon>Archangium</taxon>
    </lineage>
</organism>
<accession>A0A084SIL5</accession>
<feature type="compositionally biased region" description="Polar residues" evidence="1">
    <location>
        <begin position="168"/>
        <end position="177"/>
    </location>
</feature>
<evidence type="ECO:0000313" key="2">
    <source>
        <dbReference type="EMBL" id="KFA88300.1"/>
    </source>
</evidence>
<evidence type="ECO:0000313" key="3">
    <source>
        <dbReference type="Proteomes" id="UP000028547"/>
    </source>
</evidence>
<gene>
    <name evidence="2" type="ORF">Q664_42335</name>
</gene>
<evidence type="ECO:0000256" key="1">
    <source>
        <dbReference type="SAM" id="MobiDB-lite"/>
    </source>
</evidence>
<proteinExistence type="predicted"/>
<feature type="region of interest" description="Disordered" evidence="1">
    <location>
        <begin position="148"/>
        <end position="178"/>
    </location>
</feature>
<dbReference type="PROSITE" id="PS51257">
    <property type="entry name" value="PROKAR_LIPOPROTEIN"/>
    <property type="match status" value="1"/>
</dbReference>
<dbReference type="RefSeq" id="WP_043409267.1">
    <property type="nucleotide sequence ID" value="NZ_JPMI01000298.1"/>
</dbReference>
<dbReference type="Proteomes" id="UP000028547">
    <property type="component" value="Unassembled WGS sequence"/>
</dbReference>
<dbReference type="EMBL" id="JPMI01000298">
    <property type="protein sequence ID" value="KFA88300.1"/>
    <property type="molecule type" value="Genomic_DNA"/>
</dbReference>
<evidence type="ECO:0008006" key="4">
    <source>
        <dbReference type="Google" id="ProtNLM"/>
    </source>
</evidence>
<reference evidence="2 3" key="1">
    <citation type="submission" date="2014-07" db="EMBL/GenBank/DDBJ databases">
        <title>Draft Genome Sequence of Gephyronic Acid Producer, Cystobacter violaceus Strain Cb vi76.</title>
        <authorList>
            <person name="Stevens D.C."/>
            <person name="Young J."/>
            <person name="Carmichael R."/>
            <person name="Tan J."/>
            <person name="Taylor R.E."/>
        </authorList>
    </citation>
    <scope>NUCLEOTIDE SEQUENCE [LARGE SCALE GENOMIC DNA]</scope>
    <source>
        <strain evidence="2 3">Cb vi76</strain>
    </source>
</reference>
<comment type="caution">
    <text evidence="2">The sequence shown here is derived from an EMBL/GenBank/DDBJ whole genome shotgun (WGS) entry which is preliminary data.</text>
</comment>
<sequence length="438" mass="47703">MRSSFRHLLPLAALLAGCQLYPEDPLFAYGQMSRADGTPASGATLSFERALSYRPGPYPTLIPPDFSPHATATTRADGAYILELVAGATVERVMTEAGPDLRLYRFRAVSPVEEGRAAILSFLLLGGDVELPPLRPWVADLSVGEGAEGRPSVSFAPMPLRPEPPPTGTWQSSSHPQTGEPIYDLGTIPHPVVQLVHGGAVLWQEEVEGSPWTVAPWLREDFEGLEVMVRAQTTGDWRFTPLGGRGSSLGYRLEWRSERLPMPGAGLRPVSRGASCEPLPAGATVCPWTDGQLASVKLPLVSTQPEKWPEELRLTLAAPARPSRIVLRGLAADYFNSPVKRLFIEGSEDGERWVSLGEVVRPALDGVERAGYRDHREVDWAGDNPLDPALQVDLAANLYLEGALRTEVAVRHVRLRGVLAGSTRPIELKALREVSLFE</sequence>